<accession>W0A7Z5</accession>
<dbReference type="Proteomes" id="UP000018851">
    <property type="component" value="Chromosome"/>
</dbReference>
<gene>
    <name evidence="1" type="ORF">NX02_04220</name>
</gene>
<evidence type="ECO:0000313" key="1">
    <source>
        <dbReference type="EMBL" id="AHE52592.1"/>
    </source>
</evidence>
<dbReference type="PATRIC" id="fig|1123269.5.peg.822"/>
<dbReference type="HOGENOM" id="CLU_077247_0_0_5"/>
<sequence>MDRPIIFSAPMVRALLAGRKTQTRRVINPQPIWEPEVVAGPTFGAGWSWGGYARWADPVRFGAEIAKDQRFSVGDRLYVREHWRSTPAYDDLAPSEMGGDEPVLYIADDATMNWGEADGDRRGRHRQGRHMPRWASRLTLIVEDVRCQPLQAISRGDAIAEGLTLASKAIEEFWRWPEPHHEHLWLSPPAAYRHLWNSLHGAGAWDANPWVAVVEFNVVKGNIDDREG</sequence>
<dbReference type="STRING" id="1123269.NX02_04220"/>
<keyword evidence="2" id="KW-1185">Reference proteome</keyword>
<dbReference type="RefSeq" id="WP_053000601.1">
    <property type="nucleotide sequence ID" value="NZ_CP006644.1"/>
</dbReference>
<dbReference type="EMBL" id="CP006644">
    <property type="protein sequence ID" value="AHE52592.1"/>
    <property type="molecule type" value="Genomic_DNA"/>
</dbReference>
<dbReference type="AlphaFoldDB" id="W0A7Z5"/>
<dbReference type="KEGG" id="ssan:NX02_04220"/>
<evidence type="ECO:0000313" key="2">
    <source>
        <dbReference type="Proteomes" id="UP000018851"/>
    </source>
</evidence>
<reference evidence="1 2" key="1">
    <citation type="submission" date="2013-07" db="EMBL/GenBank/DDBJ databases">
        <title>Completed genome of Sphingomonas sanxanigenens NX02.</title>
        <authorList>
            <person name="Ma T."/>
            <person name="Huang H."/>
            <person name="Wu M."/>
            <person name="Li X."/>
            <person name="Li G."/>
        </authorList>
    </citation>
    <scope>NUCLEOTIDE SEQUENCE [LARGE SCALE GENOMIC DNA]</scope>
    <source>
        <strain evidence="1 2">NX02</strain>
    </source>
</reference>
<name>W0A7Z5_9SPHN</name>
<proteinExistence type="predicted"/>
<dbReference type="eggNOG" id="ENOG5032T0P">
    <property type="taxonomic scope" value="Bacteria"/>
</dbReference>
<organism evidence="1 2">
    <name type="scientific">Sphingomonas sanxanigenens DSM 19645 = NX02</name>
    <dbReference type="NCBI Taxonomy" id="1123269"/>
    <lineage>
        <taxon>Bacteria</taxon>
        <taxon>Pseudomonadati</taxon>
        <taxon>Pseudomonadota</taxon>
        <taxon>Alphaproteobacteria</taxon>
        <taxon>Sphingomonadales</taxon>
        <taxon>Sphingomonadaceae</taxon>
        <taxon>Sphingomonas</taxon>
    </lineage>
</organism>
<evidence type="ECO:0008006" key="3">
    <source>
        <dbReference type="Google" id="ProtNLM"/>
    </source>
</evidence>
<protein>
    <recommendedName>
        <fullName evidence="3">ASCH domain-containing protein</fullName>
    </recommendedName>
</protein>